<dbReference type="AlphaFoldDB" id="A0A7I7QT06"/>
<feature type="chain" id="PRO_5038765724" evidence="2">
    <location>
        <begin position="25"/>
        <end position="325"/>
    </location>
</feature>
<dbReference type="PANTHER" id="PTHR42928:SF3">
    <property type="entry name" value="UPF0065 PROTEIN YFLP"/>
    <property type="match status" value="1"/>
</dbReference>
<sequence>MTIRTAIGVAIAALVVATSGTVGEVPNSHADAYPTGPVTMTAGANPGSGFDLTIRSVVDTLQREGLVNVPLPVQNRPGATGADFLATMIDQYRGADDQVSVTSLSMMLNQLRGVSPYGYRDVTMIARLMTEYFVVVVPAGSPFANLTDLMAAIRSDPSRVAVAAAGDDHAPFDLLVAAAGADPASVDYADFEGGGDQTSALRDGRAAVAISGVSEFVDPLKAGDLRALGVLAEDRLPGLDAPTAREQGLDVTLSNWRGLYGPPGMPAVAVAYWQRVLGEMVLTPTWRDIAERSQFTTTFMVGDEFQTFLAETQADVAAAIAEERR</sequence>
<dbReference type="Gene3D" id="3.40.190.10">
    <property type="entry name" value="Periplasmic binding protein-like II"/>
    <property type="match status" value="1"/>
</dbReference>
<evidence type="ECO:0000313" key="3">
    <source>
        <dbReference type="EMBL" id="BBY29006.1"/>
    </source>
</evidence>
<evidence type="ECO:0000256" key="1">
    <source>
        <dbReference type="ARBA" id="ARBA00006987"/>
    </source>
</evidence>
<dbReference type="Gene3D" id="3.40.190.150">
    <property type="entry name" value="Bordetella uptake gene, domain 1"/>
    <property type="match status" value="1"/>
</dbReference>
<dbReference type="EMBL" id="AP022588">
    <property type="protein sequence ID" value="BBY29006.1"/>
    <property type="molecule type" value="Genomic_DNA"/>
</dbReference>
<reference evidence="3 4" key="1">
    <citation type="journal article" date="2019" name="Emerg. Microbes Infect.">
        <title>Comprehensive subspecies identification of 175 nontuberculous mycobacteria species based on 7547 genomic profiles.</title>
        <authorList>
            <person name="Matsumoto Y."/>
            <person name="Kinjo T."/>
            <person name="Motooka D."/>
            <person name="Nabeya D."/>
            <person name="Jung N."/>
            <person name="Uechi K."/>
            <person name="Horii T."/>
            <person name="Iida T."/>
            <person name="Fujita J."/>
            <person name="Nakamura S."/>
        </authorList>
    </citation>
    <scope>NUCLEOTIDE SEQUENCE [LARGE SCALE GENOMIC DNA]</scope>
    <source>
        <strain evidence="3 4">JCM 17899</strain>
    </source>
</reference>
<accession>A0A7I7QT06</accession>
<comment type="similarity">
    <text evidence="1">Belongs to the UPF0065 (bug) family.</text>
</comment>
<feature type="signal peptide" evidence="2">
    <location>
        <begin position="1"/>
        <end position="24"/>
    </location>
</feature>
<dbReference type="PANTHER" id="PTHR42928">
    <property type="entry name" value="TRICARBOXYLATE-BINDING PROTEIN"/>
    <property type="match status" value="1"/>
</dbReference>
<evidence type="ECO:0000313" key="4">
    <source>
        <dbReference type="Proteomes" id="UP000467193"/>
    </source>
</evidence>
<keyword evidence="2" id="KW-0732">Signal</keyword>
<dbReference type="PIRSF" id="PIRSF017082">
    <property type="entry name" value="YflP"/>
    <property type="match status" value="1"/>
</dbReference>
<dbReference type="CDD" id="cd07012">
    <property type="entry name" value="PBP2_Bug_TTT"/>
    <property type="match status" value="1"/>
</dbReference>
<dbReference type="Pfam" id="PF03401">
    <property type="entry name" value="TctC"/>
    <property type="match status" value="1"/>
</dbReference>
<dbReference type="InterPro" id="IPR042100">
    <property type="entry name" value="Bug_dom1"/>
</dbReference>
<keyword evidence="4" id="KW-1185">Reference proteome</keyword>
<dbReference type="RefSeq" id="WP_163797828.1">
    <property type="nucleotide sequence ID" value="NZ_AP022588.1"/>
</dbReference>
<organism evidence="3 4">
    <name type="scientific">Mycolicibacterium sediminis</name>
    <dbReference type="NCBI Taxonomy" id="1286180"/>
    <lineage>
        <taxon>Bacteria</taxon>
        <taxon>Bacillati</taxon>
        <taxon>Actinomycetota</taxon>
        <taxon>Actinomycetes</taxon>
        <taxon>Mycobacteriales</taxon>
        <taxon>Mycobacteriaceae</taxon>
        <taxon>Mycolicibacterium</taxon>
    </lineage>
</organism>
<dbReference type="KEGG" id="msei:MSEDJ_31020"/>
<dbReference type="Proteomes" id="UP000467193">
    <property type="component" value="Chromosome"/>
</dbReference>
<dbReference type="SUPFAM" id="SSF53850">
    <property type="entry name" value="Periplasmic binding protein-like II"/>
    <property type="match status" value="1"/>
</dbReference>
<evidence type="ECO:0000256" key="2">
    <source>
        <dbReference type="SAM" id="SignalP"/>
    </source>
</evidence>
<proteinExistence type="inferred from homology"/>
<name>A0A7I7QT06_9MYCO</name>
<gene>
    <name evidence="3" type="ORF">MSEDJ_31020</name>
</gene>
<dbReference type="InterPro" id="IPR005064">
    <property type="entry name" value="BUG"/>
</dbReference>
<protein>
    <submittedName>
        <fullName evidence="3">C4-dicarboxylate ABC transporter substrate-binding protein</fullName>
    </submittedName>
</protein>